<organism evidence="2 3">
    <name type="scientific">Symbiodinium microadriaticum</name>
    <name type="common">Dinoflagellate</name>
    <name type="synonym">Zooxanthella microadriatica</name>
    <dbReference type="NCBI Taxonomy" id="2951"/>
    <lineage>
        <taxon>Eukaryota</taxon>
        <taxon>Sar</taxon>
        <taxon>Alveolata</taxon>
        <taxon>Dinophyceae</taxon>
        <taxon>Suessiales</taxon>
        <taxon>Symbiodiniaceae</taxon>
        <taxon>Symbiodinium</taxon>
    </lineage>
</organism>
<dbReference type="InterPro" id="IPR050248">
    <property type="entry name" value="Polysacc_deacetylase_ArnD"/>
</dbReference>
<keyword evidence="3" id="KW-1185">Reference proteome</keyword>
<dbReference type="OrthoDB" id="337644at2759"/>
<dbReference type="InterPro" id="IPR002509">
    <property type="entry name" value="NODB_dom"/>
</dbReference>
<dbReference type="AlphaFoldDB" id="A0A1Q9DTY0"/>
<gene>
    <name evidence="2" type="primary">nodB</name>
    <name evidence="2" type="ORF">AK812_SmicGene18901</name>
</gene>
<dbReference type="PANTHER" id="PTHR10587:SF137">
    <property type="entry name" value="4-DEOXY-4-FORMAMIDO-L-ARABINOSE-PHOSPHOUNDECAPRENOL DEFORMYLASE ARND-RELATED"/>
    <property type="match status" value="1"/>
</dbReference>
<dbReference type="OMA" id="IDDGICR"/>
<feature type="domain" description="NodB homology" evidence="1">
    <location>
        <begin position="99"/>
        <end position="218"/>
    </location>
</feature>
<name>A0A1Q9DTY0_SYMMI</name>
<dbReference type="Proteomes" id="UP000186817">
    <property type="component" value="Unassembled WGS sequence"/>
</dbReference>
<evidence type="ECO:0000313" key="3">
    <source>
        <dbReference type="Proteomes" id="UP000186817"/>
    </source>
</evidence>
<evidence type="ECO:0000259" key="1">
    <source>
        <dbReference type="PROSITE" id="PS51677"/>
    </source>
</evidence>
<dbReference type="InterPro" id="IPR011330">
    <property type="entry name" value="Glyco_hydro/deAcase_b/a-brl"/>
</dbReference>
<sequence length="218" mass="24502">MVFRCSCRLRRRAACLTAVFVWATTQILLVGHVVETSPPWRPRKTRAVLSWGQYGLWAMWSTLTSLGPRNIITVLQGMLPQLANTTFYFSAADFPAVEGLVALTIDDGICRGGNWSASLLPEVLELLAGSSAKATFFLSSHYVRPKDLRRLASHGHELANHMPEDREYASWPVEEFREALDETDAVLRPFMRADARHWFRAPQARLTSDMAVVLQASN</sequence>
<dbReference type="Gene3D" id="3.20.20.370">
    <property type="entry name" value="Glycoside hydrolase/deacetylase"/>
    <property type="match status" value="1"/>
</dbReference>
<dbReference type="GO" id="GO:0005975">
    <property type="term" value="P:carbohydrate metabolic process"/>
    <property type="evidence" value="ECO:0007669"/>
    <property type="project" value="InterPro"/>
</dbReference>
<comment type="caution">
    <text evidence="2">The sequence shown here is derived from an EMBL/GenBank/DDBJ whole genome shotgun (WGS) entry which is preliminary data.</text>
</comment>
<protein>
    <submittedName>
        <fullName evidence="2">Chitooligosaccharide deacetylase</fullName>
    </submittedName>
</protein>
<dbReference type="SUPFAM" id="SSF88713">
    <property type="entry name" value="Glycoside hydrolase/deacetylase"/>
    <property type="match status" value="1"/>
</dbReference>
<evidence type="ECO:0000313" key="2">
    <source>
        <dbReference type="EMBL" id="OLP98630.1"/>
    </source>
</evidence>
<proteinExistence type="predicted"/>
<dbReference type="Pfam" id="PF01522">
    <property type="entry name" value="Polysacc_deac_1"/>
    <property type="match status" value="1"/>
</dbReference>
<accession>A0A1Q9DTY0</accession>
<reference evidence="2 3" key="1">
    <citation type="submission" date="2016-02" db="EMBL/GenBank/DDBJ databases">
        <title>Genome analysis of coral dinoflagellate symbionts highlights evolutionary adaptations to a symbiotic lifestyle.</title>
        <authorList>
            <person name="Aranda M."/>
            <person name="Li Y."/>
            <person name="Liew Y.J."/>
            <person name="Baumgarten S."/>
            <person name="Simakov O."/>
            <person name="Wilson M."/>
            <person name="Piel J."/>
            <person name="Ashoor H."/>
            <person name="Bougouffa S."/>
            <person name="Bajic V.B."/>
            <person name="Ryu T."/>
            <person name="Ravasi T."/>
            <person name="Bayer T."/>
            <person name="Micklem G."/>
            <person name="Kim H."/>
            <person name="Bhak J."/>
            <person name="Lajeunesse T.C."/>
            <person name="Voolstra C.R."/>
        </authorList>
    </citation>
    <scope>NUCLEOTIDE SEQUENCE [LARGE SCALE GENOMIC DNA]</scope>
    <source>
        <strain evidence="2 3">CCMP2467</strain>
    </source>
</reference>
<dbReference type="PROSITE" id="PS51677">
    <property type="entry name" value="NODB"/>
    <property type="match status" value="1"/>
</dbReference>
<dbReference type="PANTHER" id="PTHR10587">
    <property type="entry name" value="GLYCOSYL TRANSFERASE-RELATED"/>
    <property type="match status" value="1"/>
</dbReference>
<dbReference type="EMBL" id="LSRX01000390">
    <property type="protein sequence ID" value="OLP98630.1"/>
    <property type="molecule type" value="Genomic_DNA"/>
</dbReference>
<dbReference type="GO" id="GO:0004099">
    <property type="term" value="F:chitin deacetylase activity"/>
    <property type="evidence" value="ECO:0007669"/>
    <property type="project" value="UniProtKB-ARBA"/>
</dbReference>